<organism evidence="2 3">
    <name type="scientific">Bythopirellula goksoeyrii</name>
    <dbReference type="NCBI Taxonomy" id="1400387"/>
    <lineage>
        <taxon>Bacteria</taxon>
        <taxon>Pseudomonadati</taxon>
        <taxon>Planctomycetota</taxon>
        <taxon>Planctomycetia</taxon>
        <taxon>Pirellulales</taxon>
        <taxon>Lacipirellulaceae</taxon>
        <taxon>Bythopirellula</taxon>
    </lineage>
</organism>
<accession>A0A5B9Q7I5</accession>
<feature type="transmembrane region" description="Helical" evidence="1">
    <location>
        <begin position="163"/>
        <end position="183"/>
    </location>
</feature>
<evidence type="ECO:0000256" key="1">
    <source>
        <dbReference type="SAM" id="Phobius"/>
    </source>
</evidence>
<dbReference type="Proteomes" id="UP000323917">
    <property type="component" value="Chromosome"/>
</dbReference>
<keyword evidence="1" id="KW-1133">Transmembrane helix</keyword>
<feature type="transmembrane region" description="Helical" evidence="1">
    <location>
        <begin position="195"/>
        <end position="214"/>
    </location>
</feature>
<dbReference type="PANTHER" id="PTHR37305">
    <property type="entry name" value="INTEGRAL MEMBRANE PROTEIN-RELATED"/>
    <property type="match status" value="1"/>
</dbReference>
<dbReference type="OrthoDB" id="255740at2"/>
<keyword evidence="1" id="KW-0472">Membrane</keyword>
<feature type="transmembrane region" description="Helical" evidence="1">
    <location>
        <begin position="127"/>
        <end position="151"/>
    </location>
</feature>
<keyword evidence="1" id="KW-0812">Transmembrane</keyword>
<feature type="transmembrane region" description="Helical" evidence="1">
    <location>
        <begin position="14"/>
        <end position="35"/>
    </location>
</feature>
<dbReference type="PANTHER" id="PTHR37305:SF1">
    <property type="entry name" value="MEMBRANE PROTEIN"/>
    <property type="match status" value="1"/>
</dbReference>
<dbReference type="Pfam" id="PF12679">
    <property type="entry name" value="ABC2_membrane_2"/>
    <property type="match status" value="1"/>
</dbReference>
<evidence type="ECO:0000313" key="3">
    <source>
        <dbReference type="Proteomes" id="UP000323917"/>
    </source>
</evidence>
<dbReference type="GO" id="GO:0140359">
    <property type="term" value="F:ABC-type transporter activity"/>
    <property type="evidence" value="ECO:0007669"/>
    <property type="project" value="InterPro"/>
</dbReference>
<protein>
    <submittedName>
        <fullName evidence="2">ABC-2 family transporter protein</fullName>
    </submittedName>
</protein>
<evidence type="ECO:0000313" key="2">
    <source>
        <dbReference type="EMBL" id="QEG34957.1"/>
    </source>
</evidence>
<reference evidence="2 3" key="1">
    <citation type="submission" date="2019-08" db="EMBL/GenBank/DDBJ databases">
        <title>Deep-cultivation of Planctomycetes and their phenomic and genomic characterization uncovers novel biology.</title>
        <authorList>
            <person name="Wiegand S."/>
            <person name="Jogler M."/>
            <person name="Boedeker C."/>
            <person name="Pinto D."/>
            <person name="Vollmers J."/>
            <person name="Rivas-Marin E."/>
            <person name="Kohn T."/>
            <person name="Peeters S.H."/>
            <person name="Heuer A."/>
            <person name="Rast P."/>
            <person name="Oberbeckmann S."/>
            <person name="Bunk B."/>
            <person name="Jeske O."/>
            <person name="Meyerdierks A."/>
            <person name="Storesund J.E."/>
            <person name="Kallscheuer N."/>
            <person name="Luecker S."/>
            <person name="Lage O.M."/>
            <person name="Pohl T."/>
            <person name="Merkel B.J."/>
            <person name="Hornburger P."/>
            <person name="Mueller R.-W."/>
            <person name="Bruemmer F."/>
            <person name="Labrenz M."/>
            <person name="Spormann A.M."/>
            <person name="Op den Camp H."/>
            <person name="Overmann J."/>
            <person name="Amann R."/>
            <person name="Jetten M.S.M."/>
            <person name="Mascher T."/>
            <person name="Medema M.H."/>
            <person name="Devos D.P."/>
            <person name="Kaster A.-K."/>
            <person name="Ovreas L."/>
            <person name="Rohde M."/>
            <person name="Galperin M.Y."/>
            <person name="Jogler C."/>
        </authorList>
    </citation>
    <scope>NUCLEOTIDE SEQUENCE [LARGE SCALE GENOMIC DNA]</scope>
    <source>
        <strain evidence="2 3">Pr1d</strain>
    </source>
</reference>
<dbReference type="GO" id="GO:0005886">
    <property type="term" value="C:plasma membrane"/>
    <property type="evidence" value="ECO:0007669"/>
    <property type="project" value="UniProtKB-SubCell"/>
</dbReference>
<proteinExistence type="predicted"/>
<keyword evidence="3" id="KW-1185">Reference proteome</keyword>
<sequence length="271" mass="29846">MIRGILRKTLYETWVLHLAFGLALFVVGMLLTMLLPQLEEGLNQFLSTLPFVRTFIQALLGDDFGGNINAETLRAIVWVHPTVLTLLWAQEIVFCTRLPAGEIDRGTIDILLSWPVSRIKLYVSETLVWLISGFWLCGMLLAGHNVASFFAPSQGGHALTKSLVVVGNLYCVYFAVGGVVLLISTLSNVRGRAMATAFGLVVASFLLNFLIQFWPEIDFLGTLGILSYYRPANILATGEVPVGDMLTLLAIGSIAWVVGLIVFRRRNICTL</sequence>
<dbReference type="EMBL" id="CP042913">
    <property type="protein sequence ID" value="QEG34957.1"/>
    <property type="molecule type" value="Genomic_DNA"/>
</dbReference>
<dbReference type="AlphaFoldDB" id="A0A5B9Q7I5"/>
<dbReference type="RefSeq" id="WP_148073528.1">
    <property type="nucleotide sequence ID" value="NZ_CP042913.1"/>
</dbReference>
<dbReference type="KEGG" id="bgok:Pr1d_22460"/>
<name>A0A5B9Q7I5_9BACT</name>
<gene>
    <name evidence="2" type="ORF">Pr1d_22460</name>
</gene>
<feature type="transmembrane region" description="Helical" evidence="1">
    <location>
        <begin position="245"/>
        <end position="263"/>
    </location>
</feature>